<dbReference type="Pfam" id="PF01344">
    <property type="entry name" value="Kelch_1"/>
    <property type="match status" value="1"/>
</dbReference>
<accession>A0A183TSY3</accession>
<dbReference type="Proteomes" id="UP000275846">
    <property type="component" value="Unassembled WGS sequence"/>
</dbReference>
<dbReference type="OrthoDB" id="6052799at2759"/>
<gene>
    <name evidence="2" type="ORF">SSLN_LOCUS19581</name>
</gene>
<keyword evidence="3" id="KW-1185">Reference proteome</keyword>
<dbReference type="InterPro" id="IPR015915">
    <property type="entry name" value="Kelch-typ_b-propeller"/>
</dbReference>
<dbReference type="Gene3D" id="2.120.10.80">
    <property type="entry name" value="Kelch-type beta propeller"/>
    <property type="match status" value="1"/>
</dbReference>
<evidence type="ECO:0000313" key="4">
    <source>
        <dbReference type="WBParaSite" id="SSLN_0002031201-mRNA-1"/>
    </source>
</evidence>
<keyword evidence="1" id="KW-0880">Kelch repeat</keyword>
<dbReference type="EMBL" id="UYSU01048179">
    <property type="protein sequence ID" value="VDM05967.1"/>
    <property type="molecule type" value="Genomic_DNA"/>
</dbReference>
<organism evidence="4">
    <name type="scientific">Schistocephalus solidus</name>
    <name type="common">Tapeworm</name>
    <dbReference type="NCBI Taxonomy" id="70667"/>
    <lineage>
        <taxon>Eukaryota</taxon>
        <taxon>Metazoa</taxon>
        <taxon>Spiralia</taxon>
        <taxon>Lophotrochozoa</taxon>
        <taxon>Platyhelminthes</taxon>
        <taxon>Cestoda</taxon>
        <taxon>Eucestoda</taxon>
        <taxon>Diphyllobothriidea</taxon>
        <taxon>Diphyllobothriidae</taxon>
        <taxon>Schistocephalus</taxon>
    </lineage>
</organism>
<evidence type="ECO:0000256" key="1">
    <source>
        <dbReference type="ARBA" id="ARBA00022441"/>
    </source>
</evidence>
<dbReference type="AlphaFoldDB" id="A0A183TSY3"/>
<sequence length="126" mass="13987">MIAARSKHAAVAFDGCILVVGGSCGNRNYVDSVEVFSLPHNHRPMGQWTVLTSRTSMGQCISLVVWQDRLFAFCSKDDSSNSIREFVPPASQSAPSRKKFDNWLWAPLGRVDELDILRGAVLLHQL</sequence>
<dbReference type="SUPFAM" id="SSF117281">
    <property type="entry name" value="Kelch motif"/>
    <property type="match status" value="1"/>
</dbReference>
<reference evidence="4" key="1">
    <citation type="submission" date="2016-06" db="UniProtKB">
        <authorList>
            <consortium name="WormBaseParasite"/>
        </authorList>
    </citation>
    <scope>IDENTIFICATION</scope>
</reference>
<proteinExistence type="predicted"/>
<dbReference type="InterPro" id="IPR006652">
    <property type="entry name" value="Kelch_1"/>
</dbReference>
<evidence type="ECO:0000313" key="2">
    <source>
        <dbReference type="EMBL" id="VDM05967.1"/>
    </source>
</evidence>
<name>A0A183TSY3_SCHSO</name>
<protein>
    <submittedName>
        <fullName evidence="4">Kelch-like protein 18</fullName>
    </submittedName>
</protein>
<dbReference type="WBParaSite" id="SSLN_0002031201-mRNA-1">
    <property type="protein sequence ID" value="SSLN_0002031201-mRNA-1"/>
    <property type="gene ID" value="SSLN_0002031201"/>
</dbReference>
<evidence type="ECO:0000313" key="3">
    <source>
        <dbReference type="Proteomes" id="UP000275846"/>
    </source>
</evidence>
<reference evidence="2 3" key="2">
    <citation type="submission" date="2018-11" db="EMBL/GenBank/DDBJ databases">
        <authorList>
            <consortium name="Pathogen Informatics"/>
        </authorList>
    </citation>
    <scope>NUCLEOTIDE SEQUENCE [LARGE SCALE GENOMIC DNA]</scope>
    <source>
        <strain evidence="2 3">NST_G2</strain>
    </source>
</reference>